<dbReference type="AlphaFoldDB" id="A0A072VJ68"/>
<keyword evidence="3" id="KW-0325">Glycoprotein</keyword>
<evidence type="ECO:0000256" key="3">
    <source>
        <dbReference type="ARBA" id="ARBA00023180"/>
    </source>
</evidence>
<accession>A0A072VJ68</accession>
<dbReference type="SUPFAM" id="SSF53474">
    <property type="entry name" value="alpha/beta-Hydrolases"/>
    <property type="match status" value="2"/>
</dbReference>
<reference evidence="5" key="3">
    <citation type="submission" date="2015-04" db="UniProtKB">
        <authorList>
            <consortium name="EnsemblPlants"/>
        </authorList>
    </citation>
    <scope>IDENTIFICATION</scope>
    <source>
        <strain evidence="5">cv. Jemalong A17</strain>
    </source>
</reference>
<evidence type="ECO:0000313" key="6">
    <source>
        <dbReference type="Proteomes" id="UP000002051"/>
    </source>
</evidence>
<name>A0A072VJ68_MEDTR</name>
<evidence type="ECO:0000256" key="2">
    <source>
        <dbReference type="ARBA" id="ARBA00022729"/>
    </source>
</evidence>
<dbReference type="Pfam" id="PF00450">
    <property type="entry name" value="Peptidase_S10"/>
    <property type="match status" value="1"/>
</dbReference>
<dbReference type="EnsemblPlants" id="KEH41458">
    <property type="protein sequence ID" value="KEH41458"/>
    <property type="gene ID" value="MTR_1g051175"/>
</dbReference>
<dbReference type="Gene3D" id="3.40.50.1820">
    <property type="entry name" value="alpha/beta hydrolase"/>
    <property type="match status" value="3"/>
</dbReference>
<reference evidence="4 6" key="2">
    <citation type="journal article" date="2014" name="BMC Genomics">
        <title>An improved genome release (version Mt4.0) for the model legume Medicago truncatula.</title>
        <authorList>
            <person name="Tang H."/>
            <person name="Krishnakumar V."/>
            <person name="Bidwell S."/>
            <person name="Rosen B."/>
            <person name="Chan A."/>
            <person name="Zhou S."/>
            <person name="Gentzbittel L."/>
            <person name="Childs K.L."/>
            <person name="Yandell M."/>
            <person name="Gundlach H."/>
            <person name="Mayer K.F."/>
            <person name="Schwartz D.C."/>
            <person name="Town C.D."/>
        </authorList>
    </citation>
    <scope>GENOME REANNOTATION</scope>
    <source>
        <strain evidence="4">A17</strain>
        <strain evidence="5 6">cv. Jemalong A17</strain>
    </source>
</reference>
<keyword evidence="2" id="KW-0732">Signal</keyword>
<keyword evidence="4" id="KW-0378">Hydrolase</keyword>
<dbReference type="InterPro" id="IPR001563">
    <property type="entry name" value="Peptidase_S10"/>
</dbReference>
<dbReference type="PANTHER" id="PTHR11802:SF132">
    <property type="entry name" value="SERINE CARBOXYPEPTIDASE-LIKE 36-RELATED"/>
    <property type="match status" value="1"/>
</dbReference>
<evidence type="ECO:0000313" key="5">
    <source>
        <dbReference type="EnsemblPlants" id="KEH41458"/>
    </source>
</evidence>
<dbReference type="STRING" id="3880.A0A072VJ68"/>
<keyword evidence="4" id="KW-0645">Protease</keyword>
<sequence>MEQDSTGDGWLPSHAASRPPKVGFKQYSGYVKVGETSLSRSIFYYFVEADVDPASKSVVLWLKGGPGCSSVGQGAFSEHAPIRPTTNGLVKNPFSWSKEADVDPASKPVVLWLNEGPDISSVGQGAFSEHKGSTTKGLVKNPFSWSEAHMINNLHNQPKVGLKQYSGYVKIGETRLSRSIFYYFVEADVDPASKLVDLAAHQLAKVSFQNTLLSGQQQRVLLKTPSVGAKDLAAHQLAKMPFQNMVISGQQQRVLLKTPSAGTKVDADDMKMKKRRRR</sequence>
<proteinExistence type="inferred from homology"/>
<organism evidence="4 6">
    <name type="scientific">Medicago truncatula</name>
    <name type="common">Barrel medic</name>
    <name type="synonym">Medicago tribuloides</name>
    <dbReference type="NCBI Taxonomy" id="3880"/>
    <lineage>
        <taxon>Eukaryota</taxon>
        <taxon>Viridiplantae</taxon>
        <taxon>Streptophyta</taxon>
        <taxon>Embryophyta</taxon>
        <taxon>Tracheophyta</taxon>
        <taxon>Spermatophyta</taxon>
        <taxon>Magnoliopsida</taxon>
        <taxon>eudicotyledons</taxon>
        <taxon>Gunneridae</taxon>
        <taxon>Pentapetalae</taxon>
        <taxon>rosids</taxon>
        <taxon>fabids</taxon>
        <taxon>Fabales</taxon>
        <taxon>Fabaceae</taxon>
        <taxon>Papilionoideae</taxon>
        <taxon>50 kb inversion clade</taxon>
        <taxon>NPAAA clade</taxon>
        <taxon>Hologalegina</taxon>
        <taxon>IRL clade</taxon>
        <taxon>Trifolieae</taxon>
        <taxon>Medicago</taxon>
    </lineage>
</organism>
<keyword evidence="4" id="KW-0121">Carboxypeptidase</keyword>
<protein>
    <submittedName>
        <fullName evidence="4">Serine carboxypeptidase-like protein</fullName>
    </submittedName>
</protein>
<dbReference type="EMBL" id="CM001217">
    <property type="protein sequence ID" value="KEH41458.1"/>
    <property type="molecule type" value="Genomic_DNA"/>
</dbReference>
<dbReference type="GO" id="GO:0006508">
    <property type="term" value="P:proteolysis"/>
    <property type="evidence" value="ECO:0007669"/>
    <property type="project" value="InterPro"/>
</dbReference>
<evidence type="ECO:0000313" key="4">
    <source>
        <dbReference type="EMBL" id="KEH41458.1"/>
    </source>
</evidence>
<comment type="similarity">
    <text evidence="1">Belongs to the peptidase S10 family.</text>
</comment>
<dbReference type="GO" id="GO:0004185">
    <property type="term" value="F:serine-type carboxypeptidase activity"/>
    <property type="evidence" value="ECO:0000318"/>
    <property type="project" value="GO_Central"/>
</dbReference>
<dbReference type="HOGENOM" id="CLU_1002444_0_0_1"/>
<gene>
    <name evidence="4" type="ordered locus">MTR_1g051175</name>
</gene>
<evidence type="ECO:0000256" key="1">
    <source>
        <dbReference type="ARBA" id="ARBA00009431"/>
    </source>
</evidence>
<dbReference type="Proteomes" id="UP000002051">
    <property type="component" value="Unassembled WGS sequence"/>
</dbReference>
<keyword evidence="6" id="KW-1185">Reference proteome</keyword>
<dbReference type="InterPro" id="IPR029058">
    <property type="entry name" value="AB_hydrolase_fold"/>
</dbReference>
<dbReference type="PANTHER" id="PTHR11802">
    <property type="entry name" value="SERINE PROTEASE FAMILY S10 SERINE CARBOXYPEPTIDASE"/>
    <property type="match status" value="1"/>
</dbReference>
<reference evidence="4 6" key="1">
    <citation type="journal article" date="2011" name="Nature">
        <title>The Medicago genome provides insight into the evolution of rhizobial symbioses.</title>
        <authorList>
            <person name="Young N.D."/>
            <person name="Debelle F."/>
            <person name="Oldroyd G.E."/>
            <person name="Geurts R."/>
            <person name="Cannon S.B."/>
            <person name="Udvardi M.K."/>
            <person name="Benedito V.A."/>
            <person name="Mayer K.F."/>
            <person name="Gouzy J."/>
            <person name="Schoof H."/>
            <person name="Van de Peer Y."/>
            <person name="Proost S."/>
            <person name="Cook D.R."/>
            <person name="Meyers B.C."/>
            <person name="Spannagl M."/>
            <person name="Cheung F."/>
            <person name="De Mita S."/>
            <person name="Krishnakumar V."/>
            <person name="Gundlach H."/>
            <person name="Zhou S."/>
            <person name="Mudge J."/>
            <person name="Bharti A.K."/>
            <person name="Murray J.D."/>
            <person name="Naoumkina M.A."/>
            <person name="Rosen B."/>
            <person name="Silverstein K.A."/>
            <person name="Tang H."/>
            <person name="Rombauts S."/>
            <person name="Zhao P.X."/>
            <person name="Zhou P."/>
            <person name="Barbe V."/>
            <person name="Bardou P."/>
            <person name="Bechner M."/>
            <person name="Bellec A."/>
            <person name="Berger A."/>
            <person name="Berges H."/>
            <person name="Bidwell S."/>
            <person name="Bisseling T."/>
            <person name="Choisne N."/>
            <person name="Couloux A."/>
            <person name="Denny R."/>
            <person name="Deshpande S."/>
            <person name="Dai X."/>
            <person name="Doyle J.J."/>
            <person name="Dudez A.M."/>
            <person name="Farmer A.D."/>
            <person name="Fouteau S."/>
            <person name="Franken C."/>
            <person name="Gibelin C."/>
            <person name="Gish J."/>
            <person name="Goldstein S."/>
            <person name="Gonzalez A.J."/>
            <person name="Green P.J."/>
            <person name="Hallab A."/>
            <person name="Hartog M."/>
            <person name="Hua A."/>
            <person name="Humphray S.J."/>
            <person name="Jeong D.H."/>
            <person name="Jing Y."/>
            <person name="Jocker A."/>
            <person name="Kenton S.M."/>
            <person name="Kim D.J."/>
            <person name="Klee K."/>
            <person name="Lai H."/>
            <person name="Lang C."/>
            <person name="Lin S."/>
            <person name="Macmil S.L."/>
            <person name="Magdelenat G."/>
            <person name="Matthews L."/>
            <person name="McCorrison J."/>
            <person name="Monaghan E.L."/>
            <person name="Mun J.H."/>
            <person name="Najar F.Z."/>
            <person name="Nicholson C."/>
            <person name="Noirot C."/>
            <person name="O'Bleness M."/>
            <person name="Paule C.R."/>
            <person name="Poulain J."/>
            <person name="Prion F."/>
            <person name="Qin B."/>
            <person name="Qu C."/>
            <person name="Retzel E.F."/>
            <person name="Riddle C."/>
            <person name="Sallet E."/>
            <person name="Samain S."/>
            <person name="Samson N."/>
            <person name="Sanders I."/>
            <person name="Saurat O."/>
            <person name="Scarpelli C."/>
            <person name="Schiex T."/>
            <person name="Segurens B."/>
            <person name="Severin A.J."/>
            <person name="Sherrier D.J."/>
            <person name="Shi R."/>
            <person name="Sims S."/>
            <person name="Singer S.R."/>
            <person name="Sinharoy S."/>
            <person name="Sterck L."/>
            <person name="Viollet A."/>
            <person name="Wang B.B."/>
            <person name="Wang K."/>
            <person name="Wang M."/>
            <person name="Wang X."/>
            <person name="Warfsmann J."/>
            <person name="Weissenbach J."/>
            <person name="White D.D."/>
            <person name="White J.D."/>
            <person name="Wiley G.B."/>
            <person name="Wincker P."/>
            <person name="Xing Y."/>
            <person name="Yang L."/>
            <person name="Yao Z."/>
            <person name="Ying F."/>
            <person name="Zhai J."/>
            <person name="Zhou L."/>
            <person name="Zuber A."/>
            <person name="Denarie J."/>
            <person name="Dixon R.A."/>
            <person name="May G.D."/>
            <person name="Schwartz D.C."/>
            <person name="Rogers J."/>
            <person name="Quetier F."/>
            <person name="Town C.D."/>
            <person name="Roe B.A."/>
        </authorList>
    </citation>
    <scope>NUCLEOTIDE SEQUENCE [LARGE SCALE GENOMIC DNA]</scope>
    <source>
        <strain evidence="4">A17</strain>
        <strain evidence="5 6">cv. Jemalong A17</strain>
    </source>
</reference>